<gene>
    <name evidence="11" type="ORF">MGAL_10B092955</name>
</gene>
<dbReference type="SMART" id="SM00338">
    <property type="entry name" value="BRLZ"/>
    <property type="match status" value="1"/>
</dbReference>
<dbReference type="EMBL" id="UYJE01008678">
    <property type="protein sequence ID" value="VDI66121.1"/>
    <property type="molecule type" value="Genomic_DNA"/>
</dbReference>
<keyword evidence="6" id="KW-0804">Transcription</keyword>
<dbReference type="Pfam" id="PF03131">
    <property type="entry name" value="bZIP_Maf"/>
    <property type="match status" value="1"/>
</dbReference>
<dbReference type="FunFam" id="1.20.5.170:FF:000011">
    <property type="entry name" value="Transcription factor MafG, putative"/>
    <property type="match status" value="1"/>
</dbReference>
<keyword evidence="3" id="KW-0678">Repressor</keyword>
<comment type="subcellular location">
    <subcellularLocation>
        <location evidence="1">Nucleus</location>
    </subcellularLocation>
</comment>
<evidence type="ECO:0000256" key="9">
    <source>
        <dbReference type="SAM" id="MobiDB-lite"/>
    </source>
</evidence>
<dbReference type="PANTHER" id="PTHR10129:SF44">
    <property type="entry name" value="TRAFFIC JAM, ISOFORM C"/>
    <property type="match status" value="1"/>
</dbReference>
<dbReference type="AlphaFoldDB" id="A0A8B6GMS3"/>
<dbReference type="CDD" id="cd14718">
    <property type="entry name" value="bZIP_Maf_large"/>
    <property type="match status" value="1"/>
</dbReference>
<evidence type="ECO:0000313" key="11">
    <source>
        <dbReference type="EMBL" id="VDI66121.1"/>
    </source>
</evidence>
<evidence type="ECO:0000259" key="10">
    <source>
        <dbReference type="PROSITE" id="PS50217"/>
    </source>
</evidence>
<evidence type="ECO:0000256" key="5">
    <source>
        <dbReference type="ARBA" id="ARBA00023125"/>
    </source>
</evidence>
<sequence>MEPDQHLANDYITDFDLDQLLDASEVKKEIEDRYSNCCKQSDVSSRSGSSGATTPCSDLSVPPSPTYSDEVPSPSDSNSSVFSGLNWLTQSVFETDMKLKTSFSNSQKSTQSLEEEIDEDVDCLISSSPEFVQNFSKYLVSGAEAGKQSLSRRGMLEDKAAPTKIPSIKRSLSHSSTSSTKSKTEESLNSLEDEELVALPVRELNRRLQGLPKEDVVKLKQKRRTLKNRGYAQNCRSKRMHQRQSLEVTNKTLESQVRQLQRQQAVLMRECRFYKQQCEILRAKCSGVSVKRDSEGSFSSYPSSPDCQ</sequence>
<keyword evidence="7" id="KW-0539">Nucleus</keyword>
<dbReference type="InterPro" id="IPR024874">
    <property type="entry name" value="Transcription_factor_Maf_fam"/>
</dbReference>
<dbReference type="PANTHER" id="PTHR10129">
    <property type="entry name" value="TRANSCRIPTION FACTOR MAF"/>
    <property type="match status" value="1"/>
</dbReference>
<evidence type="ECO:0000256" key="6">
    <source>
        <dbReference type="ARBA" id="ARBA00023163"/>
    </source>
</evidence>
<organism evidence="11 12">
    <name type="scientific">Mytilus galloprovincialis</name>
    <name type="common">Mediterranean mussel</name>
    <dbReference type="NCBI Taxonomy" id="29158"/>
    <lineage>
        <taxon>Eukaryota</taxon>
        <taxon>Metazoa</taxon>
        <taxon>Spiralia</taxon>
        <taxon>Lophotrochozoa</taxon>
        <taxon>Mollusca</taxon>
        <taxon>Bivalvia</taxon>
        <taxon>Autobranchia</taxon>
        <taxon>Pteriomorphia</taxon>
        <taxon>Mytilida</taxon>
        <taxon>Mytiloidea</taxon>
        <taxon>Mytilidae</taxon>
        <taxon>Mytilinae</taxon>
        <taxon>Mytilus</taxon>
    </lineage>
</organism>
<keyword evidence="12" id="KW-1185">Reference proteome</keyword>
<accession>A0A8B6GMS3</accession>
<dbReference type="InterPro" id="IPR008917">
    <property type="entry name" value="TF_DNA-bd_sf"/>
</dbReference>
<feature type="coiled-coil region" evidence="8">
    <location>
        <begin position="243"/>
        <end position="277"/>
    </location>
</feature>
<evidence type="ECO:0000256" key="2">
    <source>
        <dbReference type="ARBA" id="ARBA00008500"/>
    </source>
</evidence>
<evidence type="ECO:0000256" key="4">
    <source>
        <dbReference type="ARBA" id="ARBA00023015"/>
    </source>
</evidence>
<feature type="region of interest" description="Disordered" evidence="9">
    <location>
        <begin position="31"/>
        <end position="80"/>
    </location>
</feature>
<dbReference type="PROSITE" id="PS50217">
    <property type="entry name" value="BZIP"/>
    <property type="match status" value="1"/>
</dbReference>
<proteinExistence type="inferred from homology"/>
<dbReference type="Gene3D" id="1.20.5.170">
    <property type="match status" value="1"/>
</dbReference>
<dbReference type="InterPro" id="IPR004827">
    <property type="entry name" value="bZIP"/>
</dbReference>
<reference evidence="11" key="1">
    <citation type="submission" date="2018-11" db="EMBL/GenBank/DDBJ databases">
        <authorList>
            <person name="Alioto T."/>
            <person name="Alioto T."/>
        </authorList>
    </citation>
    <scope>NUCLEOTIDE SEQUENCE</scope>
</reference>
<name>A0A8B6GMS3_MYTGA</name>
<keyword evidence="4" id="KW-0805">Transcription regulation</keyword>
<evidence type="ECO:0000256" key="1">
    <source>
        <dbReference type="ARBA" id="ARBA00004123"/>
    </source>
</evidence>
<dbReference type="InterPro" id="IPR046347">
    <property type="entry name" value="bZIP_sf"/>
</dbReference>
<evidence type="ECO:0000256" key="3">
    <source>
        <dbReference type="ARBA" id="ARBA00022491"/>
    </source>
</evidence>
<feature type="compositionally biased region" description="Low complexity" evidence="9">
    <location>
        <begin position="41"/>
        <end position="50"/>
    </location>
</feature>
<dbReference type="SUPFAM" id="SSF57959">
    <property type="entry name" value="Leucine zipper domain"/>
    <property type="match status" value="1"/>
</dbReference>
<comment type="similarity">
    <text evidence="2">Belongs to the bZIP family. Maf subfamily.</text>
</comment>
<keyword evidence="8" id="KW-0175">Coiled coil</keyword>
<feature type="domain" description="BZIP" evidence="10">
    <location>
        <begin position="218"/>
        <end position="281"/>
    </location>
</feature>
<evidence type="ECO:0000256" key="7">
    <source>
        <dbReference type="ARBA" id="ARBA00023242"/>
    </source>
</evidence>
<dbReference type="GO" id="GO:0000981">
    <property type="term" value="F:DNA-binding transcription factor activity, RNA polymerase II-specific"/>
    <property type="evidence" value="ECO:0007669"/>
    <property type="project" value="TreeGrafter"/>
</dbReference>
<dbReference type="Proteomes" id="UP000596742">
    <property type="component" value="Unassembled WGS sequence"/>
</dbReference>
<evidence type="ECO:0000313" key="12">
    <source>
        <dbReference type="Proteomes" id="UP000596742"/>
    </source>
</evidence>
<evidence type="ECO:0000256" key="8">
    <source>
        <dbReference type="SAM" id="Coils"/>
    </source>
</evidence>
<dbReference type="SUPFAM" id="SSF47454">
    <property type="entry name" value="A DNA-binding domain in eukaryotic transcription factors"/>
    <property type="match status" value="1"/>
</dbReference>
<keyword evidence="5" id="KW-0238">DNA-binding</keyword>
<dbReference type="GO" id="GO:0000978">
    <property type="term" value="F:RNA polymerase II cis-regulatory region sequence-specific DNA binding"/>
    <property type="evidence" value="ECO:0007669"/>
    <property type="project" value="TreeGrafter"/>
</dbReference>
<feature type="compositionally biased region" description="Low complexity" evidence="9">
    <location>
        <begin position="68"/>
        <end position="80"/>
    </location>
</feature>
<dbReference type="OrthoDB" id="5974330at2759"/>
<dbReference type="InterPro" id="IPR004826">
    <property type="entry name" value="bZIP_Maf"/>
</dbReference>
<protein>
    <submittedName>
        <fullName evidence="11">Transcription factor Maf</fullName>
    </submittedName>
</protein>
<feature type="region of interest" description="Disordered" evidence="9">
    <location>
        <begin position="146"/>
        <end position="189"/>
    </location>
</feature>
<dbReference type="GO" id="GO:0005634">
    <property type="term" value="C:nucleus"/>
    <property type="evidence" value="ECO:0007669"/>
    <property type="project" value="UniProtKB-SubCell"/>
</dbReference>
<comment type="caution">
    <text evidence="11">The sequence shown here is derived from an EMBL/GenBank/DDBJ whole genome shotgun (WGS) entry which is preliminary data.</text>
</comment>